<comment type="caution">
    <text evidence="1">The sequence shown here is derived from an EMBL/GenBank/DDBJ whole genome shotgun (WGS) entry which is preliminary data.</text>
</comment>
<dbReference type="EMBL" id="LVLJ01000781">
    <property type="protein sequence ID" value="OAE32613.1"/>
    <property type="molecule type" value="Genomic_DNA"/>
</dbReference>
<proteinExistence type="predicted"/>
<organism evidence="1 2">
    <name type="scientific">Marchantia polymorpha subsp. ruderalis</name>
    <dbReference type="NCBI Taxonomy" id="1480154"/>
    <lineage>
        <taxon>Eukaryota</taxon>
        <taxon>Viridiplantae</taxon>
        <taxon>Streptophyta</taxon>
        <taxon>Embryophyta</taxon>
        <taxon>Marchantiophyta</taxon>
        <taxon>Marchantiopsida</taxon>
        <taxon>Marchantiidae</taxon>
        <taxon>Marchantiales</taxon>
        <taxon>Marchantiaceae</taxon>
        <taxon>Marchantia</taxon>
    </lineage>
</organism>
<evidence type="ECO:0000313" key="2">
    <source>
        <dbReference type="Proteomes" id="UP000077202"/>
    </source>
</evidence>
<dbReference type="AlphaFoldDB" id="A0A176WIY2"/>
<sequence length="162" mass="17076">MEWSGPEILEPTLEAQRWSSSATHGSRNLCAPSHQSLKGATWIASSSADVGLDSTGYKVKQADCHGSRNLCAPSHQSLKGATWIASSSDDVGLDSTGYKVKQADCHGSRNLCAPSHQSLKGATWIASLLFSLTTAGAVSMRGLGFTGLEFTQPASVIIPQTR</sequence>
<protein>
    <submittedName>
        <fullName evidence="1">Uncharacterized protein</fullName>
    </submittedName>
</protein>
<keyword evidence="2" id="KW-1185">Reference proteome</keyword>
<reference evidence="1" key="1">
    <citation type="submission" date="2016-03" db="EMBL/GenBank/DDBJ databases">
        <title>Mechanisms controlling the formation of the plant cell surface in tip-growing cells are functionally conserved among land plants.</title>
        <authorList>
            <person name="Honkanen S."/>
            <person name="Jones V.A."/>
            <person name="Morieri G."/>
            <person name="Champion C."/>
            <person name="Hetherington A.J."/>
            <person name="Kelly S."/>
            <person name="Saint-Marcoux D."/>
            <person name="Proust H."/>
            <person name="Prescott H."/>
            <person name="Dolan L."/>
        </authorList>
    </citation>
    <scope>NUCLEOTIDE SEQUENCE [LARGE SCALE GENOMIC DNA]</scope>
    <source>
        <tissue evidence="1">Whole gametophyte</tissue>
    </source>
</reference>
<evidence type="ECO:0000313" key="1">
    <source>
        <dbReference type="EMBL" id="OAE32613.1"/>
    </source>
</evidence>
<gene>
    <name evidence="1" type="ORF">AXG93_3228s1300</name>
</gene>
<name>A0A176WIY2_MARPO</name>
<accession>A0A176WIY2</accession>
<dbReference type="Proteomes" id="UP000077202">
    <property type="component" value="Unassembled WGS sequence"/>
</dbReference>